<comment type="subcellular location">
    <subcellularLocation>
        <location evidence="1 10">Cytoplasm</location>
    </subcellularLocation>
</comment>
<dbReference type="EMBL" id="CP060587">
    <property type="protein sequence ID" value="QNL94158.1"/>
    <property type="molecule type" value="Genomic_DNA"/>
</dbReference>
<dbReference type="GO" id="GO:0005737">
    <property type="term" value="C:cytoplasm"/>
    <property type="evidence" value="ECO:0007669"/>
    <property type="project" value="UniProtKB-SubCell"/>
</dbReference>
<evidence type="ECO:0000256" key="6">
    <source>
        <dbReference type="ARBA" id="ARBA00023186"/>
    </source>
</evidence>
<comment type="function">
    <text evidence="7 10 11">Participates actively in the response to hyperosmotic and heat shock by preventing the aggregation of stress-denatured proteins, in association with DnaK and GrpE. It is the nucleotide exchange factor for DnaK and may function as a thermosensor. Unfolded proteins bind initially to DnaJ; upon interaction with the DnaJ-bound protein, DnaK hydrolyzes its bound ATP, resulting in the formation of a stable complex. GrpE releases ADP from DnaK; ATP binding to DnaK triggers the release of the substrate protein, thus completing the reaction cycle. Several rounds of ATP-dependent interactions between DnaJ, DnaK and GrpE are required for fully efficient folding.</text>
</comment>
<comment type="subunit">
    <text evidence="3 10">Homodimer.</text>
</comment>
<keyword evidence="4 10" id="KW-0963">Cytoplasm</keyword>
<dbReference type="Gene3D" id="2.30.22.10">
    <property type="entry name" value="Head domain of nucleotide exchange factor GrpE"/>
    <property type="match status" value="1"/>
</dbReference>
<evidence type="ECO:0000256" key="13">
    <source>
        <dbReference type="SAM" id="MobiDB-lite"/>
    </source>
</evidence>
<dbReference type="CDD" id="cd00446">
    <property type="entry name" value="GrpE"/>
    <property type="match status" value="1"/>
</dbReference>
<evidence type="ECO:0000256" key="9">
    <source>
        <dbReference type="ARBA" id="ARBA00076414"/>
    </source>
</evidence>
<dbReference type="AlphaFoldDB" id="A0A8I0ET69"/>
<evidence type="ECO:0000256" key="12">
    <source>
        <dbReference type="RuleBase" id="RU004478"/>
    </source>
</evidence>
<protein>
    <recommendedName>
        <fullName evidence="8 10">Protein GrpE</fullName>
    </recommendedName>
    <alternativeName>
        <fullName evidence="9 10">HSP-70 cofactor</fullName>
    </alternativeName>
</protein>
<dbReference type="InterPro" id="IPR009012">
    <property type="entry name" value="GrpE_head"/>
</dbReference>
<comment type="similarity">
    <text evidence="2 10 12">Belongs to the GrpE family.</text>
</comment>
<dbReference type="PANTHER" id="PTHR21237:SF23">
    <property type="entry name" value="GRPE PROTEIN HOMOLOG, MITOCHONDRIAL"/>
    <property type="match status" value="1"/>
</dbReference>
<evidence type="ECO:0000313" key="15">
    <source>
        <dbReference type="EMBL" id="QNL94158.1"/>
    </source>
</evidence>
<dbReference type="SUPFAM" id="SSF51064">
    <property type="entry name" value="Head domain of nucleotide exchange factor GrpE"/>
    <property type="match status" value="1"/>
</dbReference>
<dbReference type="GO" id="GO:0042803">
    <property type="term" value="F:protein homodimerization activity"/>
    <property type="evidence" value="ECO:0007669"/>
    <property type="project" value="InterPro"/>
</dbReference>
<evidence type="ECO:0000256" key="11">
    <source>
        <dbReference type="RuleBase" id="RU000639"/>
    </source>
</evidence>
<dbReference type="HAMAP" id="MF_01151">
    <property type="entry name" value="GrpE"/>
    <property type="match status" value="1"/>
</dbReference>
<keyword evidence="16" id="KW-1185">Reference proteome</keyword>
<keyword evidence="6 10" id="KW-0143">Chaperone</keyword>
<evidence type="ECO:0000313" key="17">
    <source>
        <dbReference type="Proteomes" id="UP000620591"/>
    </source>
</evidence>
<dbReference type="RefSeq" id="WP_154596415.1">
    <property type="nucleotide sequence ID" value="NZ_CP060587.1"/>
</dbReference>
<gene>
    <name evidence="10 14" type="primary">grpE</name>
    <name evidence="15" type="ORF">H9L21_13890</name>
    <name evidence="14" type="ORF">IBG24_06675</name>
</gene>
<proteinExistence type="inferred from homology"/>
<sequence length="192" mass="20656">MTEQPFDEATSPQGEAPAGGEPSAEEPTEVVEPEPQGPSLEDQLAERTGDLQRVQAEFINYKRRVEDARVQAIETGKQKVLIELLTVLDDVARAQEHGELTGGFKAVADQLRSTLAKFGLEPFGETGEPFDPNLHEAVFHAGEDPNVAVQSIAQVMRTGYRVGDRVLRPAVVGVVDPGVAAEATEAPVTTEE</sequence>
<reference evidence="14" key="1">
    <citation type="submission" date="2020-09" db="EMBL/GenBank/DDBJ databases">
        <title>Novel species in genus Aeromicrobium.</title>
        <authorList>
            <person name="Zhang G."/>
        </authorList>
    </citation>
    <scope>NUCLEOTIDE SEQUENCE</scope>
    <source>
        <strain evidence="15">Zg-629</strain>
        <strain evidence="16">zg-629</strain>
        <strain evidence="14">Zg-636</strain>
    </source>
</reference>
<evidence type="ECO:0000256" key="8">
    <source>
        <dbReference type="ARBA" id="ARBA00072274"/>
    </source>
</evidence>
<accession>A0A8I0ET69</accession>
<dbReference type="InterPro" id="IPR013805">
    <property type="entry name" value="GrpE_CC"/>
</dbReference>
<feature type="compositionally biased region" description="Acidic residues" evidence="13">
    <location>
        <begin position="23"/>
        <end position="32"/>
    </location>
</feature>
<dbReference type="PRINTS" id="PR00773">
    <property type="entry name" value="GRPEPROTEIN"/>
</dbReference>
<evidence type="ECO:0000256" key="1">
    <source>
        <dbReference type="ARBA" id="ARBA00004496"/>
    </source>
</evidence>
<keyword evidence="5 10" id="KW-0346">Stress response</keyword>
<evidence type="ECO:0000313" key="14">
    <source>
        <dbReference type="EMBL" id="MBC9225991.1"/>
    </source>
</evidence>
<dbReference type="Proteomes" id="UP000620591">
    <property type="component" value="Unassembled WGS sequence"/>
</dbReference>
<organism evidence="14 17">
    <name type="scientific">Aeromicrobium senzhongii</name>
    <dbReference type="NCBI Taxonomy" id="2663859"/>
    <lineage>
        <taxon>Bacteria</taxon>
        <taxon>Bacillati</taxon>
        <taxon>Actinomycetota</taxon>
        <taxon>Actinomycetes</taxon>
        <taxon>Propionibacteriales</taxon>
        <taxon>Nocardioidaceae</taxon>
        <taxon>Aeromicrobium</taxon>
    </lineage>
</organism>
<feature type="region of interest" description="Disordered" evidence="13">
    <location>
        <begin position="1"/>
        <end position="49"/>
    </location>
</feature>
<evidence type="ECO:0000256" key="7">
    <source>
        <dbReference type="ARBA" id="ARBA00053401"/>
    </source>
</evidence>
<dbReference type="Gene3D" id="3.90.20.20">
    <property type="match status" value="1"/>
</dbReference>
<dbReference type="PROSITE" id="PS01071">
    <property type="entry name" value="GRPE"/>
    <property type="match status" value="1"/>
</dbReference>
<dbReference type="GO" id="GO:0051087">
    <property type="term" value="F:protein-folding chaperone binding"/>
    <property type="evidence" value="ECO:0007669"/>
    <property type="project" value="InterPro"/>
</dbReference>
<evidence type="ECO:0000256" key="2">
    <source>
        <dbReference type="ARBA" id="ARBA00009054"/>
    </source>
</evidence>
<dbReference type="GO" id="GO:0000774">
    <property type="term" value="F:adenyl-nucleotide exchange factor activity"/>
    <property type="evidence" value="ECO:0007669"/>
    <property type="project" value="InterPro"/>
</dbReference>
<dbReference type="GO" id="GO:0006457">
    <property type="term" value="P:protein folding"/>
    <property type="evidence" value="ECO:0007669"/>
    <property type="project" value="InterPro"/>
</dbReference>
<evidence type="ECO:0000256" key="10">
    <source>
        <dbReference type="HAMAP-Rule" id="MF_01151"/>
    </source>
</evidence>
<evidence type="ECO:0000256" key="5">
    <source>
        <dbReference type="ARBA" id="ARBA00023016"/>
    </source>
</evidence>
<name>A0A8I0ET69_9ACTN</name>
<dbReference type="EMBL" id="JACTVM010000002">
    <property type="protein sequence ID" value="MBC9225991.1"/>
    <property type="molecule type" value="Genomic_DNA"/>
</dbReference>
<dbReference type="InterPro" id="IPR000740">
    <property type="entry name" value="GrpE"/>
</dbReference>
<evidence type="ECO:0000256" key="4">
    <source>
        <dbReference type="ARBA" id="ARBA00022490"/>
    </source>
</evidence>
<evidence type="ECO:0000313" key="16">
    <source>
        <dbReference type="Proteomes" id="UP000515871"/>
    </source>
</evidence>
<dbReference type="Proteomes" id="UP000515871">
    <property type="component" value="Chromosome"/>
</dbReference>
<dbReference type="SUPFAM" id="SSF58014">
    <property type="entry name" value="Coiled-coil domain of nucleotide exchange factor GrpE"/>
    <property type="match status" value="1"/>
</dbReference>
<dbReference type="Pfam" id="PF01025">
    <property type="entry name" value="GrpE"/>
    <property type="match status" value="1"/>
</dbReference>
<dbReference type="PANTHER" id="PTHR21237">
    <property type="entry name" value="GRPE PROTEIN"/>
    <property type="match status" value="1"/>
</dbReference>
<dbReference type="FunFam" id="2.30.22.10:FF:000001">
    <property type="entry name" value="Protein GrpE"/>
    <property type="match status" value="1"/>
</dbReference>
<evidence type="ECO:0000256" key="3">
    <source>
        <dbReference type="ARBA" id="ARBA00011738"/>
    </source>
</evidence>
<dbReference type="GO" id="GO:0051082">
    <property type="term" value="F:unfolded protein binding"/>
    <property type="evidence" value="ECO:0007669"/>
    <property type="project" value="TreeGrafter"/>
</dbReference>